<accession>A0A1I8PWR9</accession>
<dbReference type="SUPFAM" id="SSF100895">
    <property type="entry name" value="Kazal-type serine protease inhibitors"/>
    <property type="match status" value="2"/>
</dbReference>
<dbReference type="Pfam" id="PF07648">
    <property type="entry name" value="Kazal_2"/>
    <property type="match status" value="2"/>
</dbReference>
<protein>
    <recommendedName>
        <fullName evidence="2">Kazal-like domain-containing protein</fullName>
    </recommendedName>
</protein>
<gene>
    <name evidence="3" type="primary">106083641</name>
</gene>
<dbReference type="Gene3D" id="3.30.60.30">
    <property type="match status" value="2"/>
</dbReference>
<feature type="chain" id="PRO_5009327445" description="Kazal-like domain-containing protein" evidence="1">
    <location>
        <begin position="22"/>
        <end position="152"/>
    </location>
</feature>
<evidence type="ECO:0000313" key="3">
    <source>
        <dbReference type="EnsemblMetazoa" id="SCAU011801-PA"/>
    </source>
</evidence>
<dbReference type="InterPro" id="IPR036058">
    <property type="entry name" value="Kazal_dom_sf"/>
</dbReference>
<dbReference type="AlphaFoldDB" id="A0A1I8PWR9"/>
<dbReference type="SMART" id="SM00280">
    <property type="entry name" value="KAZAL"/>
    <property type="match status" value="2"/>
</dbReference>
<dbReference type="Proteomes" id="UP000095300">
    <property type="component" value="Unassembled WGS sequence"/>
</dbReference>
<dbReference type="OrthoDB" id="88467at2759"/>
<feature type="domain" description="Kazal-like" evidence="2">
    <location>
        <begin position="97"/>
        <end position="152"/>
    </location>
</feature>
<name>A0A1I8PWR9_STOCA</name>
<reference evidence="3" key="1">
    <citation type="submission" date="2020-05" db="UniProtKB">
        <authorList>
            <consortium name="EnsemblMetazoa"/>
        </authorList>
    </citation>
    <scope>IDENTIFICATION</scope>
    <source>
        <strain evidence="3">USDA</strain>
    </source>
</reference>
<sequence length="152" mass="16809">MSNKLFIVLSLMCAMFGTLNATGETECPQICPALYAPVCATDGKIFKEFSNSCELKSSNCRLERSSLKPYVATLMDWCSTELVENVEELLVKLNNLDIATPQCLKPCPMIYQPVCISNGKYRTLASNVCLMENINCALGKENNFKVLQDGTC</sequence>
<keyword evidence="1" id="KW-0732">Signal</keyword>
<dbReference type="InterPro" id="IPR002350">
    <property type="entry name" value="Kazal_dom"/>
</dbReference>
<feature type="domain" description="Kazal-like" evidence="2">
    <location>
        <begin position="21"/>
        <end position="82"/>
    </location>
</feature>
<dbReference type="VEuPathDB" id="VectorBase:SCAU011801"/>
<keyword evidence="4" id="KW-1185">Reference proteome</keyword>
<organism evidence="3 4">
    <name type="scientific">Stomoxys calcitrans</name>
    <name type="common">Stable fly</name>
    <name type="synonym">Conops calcitrans</name>
    <dbReference type="NCBI Taxonomy" id="35570"/>
    <lineage>
        <taxon>Eukaryota</taxon>
        <taxon>Metazoa</taxon>
        <taxon>Ecdysozoa</taxon>
        <taxon>Arthropoda</taxon>
        <taxon>Hexapoda</taxon>
        <taxon>Insecta</taxon>
        <taxon>Pterygota</taxon>
        <taxon>Neoptera</taxon>
        <taxon>Endopterygota</taxon>
        <taxon>Diptera</taxon>
        <taxon>Brachycera</taxon>
        <taxon>Muscomorpha</taxon>
        <taxon>Muscoidea</taxon>
        <taxon>Muscidae</taxon>
        <taxon>Stomoxys</taxon>
    </lineage>
</organism>
<dbReference type="EnsemblMetazoa" id="SCAU011801-RA">
    <property type="protein sequence ID" value="SCAU011801-PA"/>
    <property type="gene ID" value="SCAU011801"/>
</dbReference>
<evidence type="ECO:0000256" key="1">
    <source>
        <dbReference type="SAM" id="SignalP"/>
    </source>
</evidence>
<evidence type="ECO:0000259" key="2">
    <source>
        <dbReference type="PROSITE" id="PS51465"/>
    </source>
</evidence>
<proteinExistence type="predicted"/>
<evidence type="ECO:0000313" key="4">
    <source>
        <dbReference type="Proteomes" id="UP000095300"/>
    </source>
</evidence>
<feature type="signal peptide" evidence="1">
    <location>
        <begin position="1"/>
        <end position="21"/>
    </location>
</feature>
<dbReference type="STRING" id="35570.A0A1I8PWR9"/>
<dbReference type="PROSITE" id="PS51465">
    <property type="entry name" value="KAZAL_2"/>
    <property type="match status" value="2"/>
</dbReference>
<dbReference type="CDD" id="cd00104">
    <property type="entry name" value="KAZAL_FS"/>
    <property type="match status" value="2"/>
</dbReference>